<accession>A0A1A9I306</accession>
<dbReference type="EMBL" id="CP015772">
    <property type="protein sequence ID" value="ANH81715.1"/>
    <property type="molecule type" value="Genomic_DNA"/>
</dbReference>
<evidence type="ECO:0000313" key="1">
    <source>
        <dbReference type="EMBL" id="ANH81715.1"/>
    </source>
</evidence>
<evidence type="ECO:0000313" key="2">
    <source>
        <dbReference type="Proteomes" id="UP000077667"/>
    </source>
</evidence>
<organism evidence="1 2">
    <name type="scientific">Niabella ginsenosidivorans</name>
    <dbReference type="NCBI Taxonomy" id="1176587"/>
    <lineage>
        <taxon>Bacteria</taxon>
        <taxon>Pseudomonadati</taxon>
        <taxon>Bacteroidota</taxon>
        <taxon>Chitinophagia</taxon>
        <taxon>Chitinophagales</taxon>
        <taxon>Chitinophagaceae</taxon>
        <taxon>Niabella</taxon>
    </lineage>
</organism>
<protein>
    <submittedName>
        <fullName evidence="1">Uncharacterized protein</fullName>
    </submittedName>
</protein>
<reference evidence="1 2" key="1">
    <citation type="submission" date="2016-05" db="EMBL/GenBank/DDBJ databases">
        <title>Niabella ginsenosidivorans BS26 whole genome sequencing.</title>
        <authorList>
            <person name="Im W.T."/>
            <person name="Siddiqi M.Z."/>
        </authorList>
    </citation>
    <scope>NUCLEOTIDE SEQUENCE [LARGE SCALE GENOMIC DNA]</scope>
    <source>
        <strain evidence="1 2">BS26</strain>
    </source>
</reference>
<keyword evidence="2" id="KW-1185">Reference proteome</keyword>
<dbReference type="AlphaFoldDB" id="A0A1A9I306"/>
<name>A0A1A9I306_9BACT</name>
<dbReference type="Proteomes" id="UP000077667">
    <property type="component" value="Chromosome"/>
</dbReference>
<gene>
    <name evidence="1" type="ORF">A8C56_12630</name>
</gene>
<proteinExistence type="predicted"/>
<sequence length="68" mass="8180">MQKKCLNECKNYNRRITICRGYINKHYDELIADYHFLGGIKDQTQHILLGPYECYKAYDSVFLFQKNI</sequence>
<dbReference type="KEGG" id="nia:A8C56_12630"/>